<feature type="chain" id="PRO_5009193210" description="Ig-like domain-containing protein" evidence="2">
    <location>
        <begin position="25"/>
        <end position="1346"/>
    </location>
</feature>
<feature type="compositionally biased region" description="Low complexity" evidence="1">
    <location>
        <begin position="1284"/>
        <end position="1294"/>
    </location>
</feature>
<dbReference type="InParanoid" id="A0A1E7FIV7"/>
<reference evidence="3 4" key="1">
    <citation type="submission" date="2016-09" db="EMBL/GenBank/DDBJ databases">
        <title>Extensive genetic diversity and differential bi-allelic expression allows diatom success in the polar Southern Ocean.</title>
        <authorList>
            <consortium name="DOE Joint Genome Institute"/>
            <person name="Mock T."/>
            <person name="Otillar R.P."/>
            <person name="Strauss J."/>
            <person name="Dupont C."/>
            <person name="Frickenhaus S."/>
            <person name="Maumus F."/>
            <person name="Mcmullan M."/>
            <person name="Sanges R."/>
            <person name="Schmutz J."/>
            <person name="Toseland A."/>
            <person name="Valas R."/>
            <person name="Veluchamy A."/>
            <person name="Ward B.J."/>
            <person name="Allen A."/>
            <person name="Barry K."/>
            <person name="Falciatore A."/>
            <person name="Ferrante M."/>
            <person name="Fortunato A.E."/>
            <person name="Gloeckner G."/>
            <person name="Gruber A."/>
            <person name="Hipkin R."/>
            <person name="Janech M."/>
            <person name="Kroth P."/>
            <person name="Leese F."/>
            <person name="Lindquist E."/>
            <person name="Lyon B.R."/>
            <person name="Martin J."/>
            <person name="Mayer C."/>
            <person name="Parker M."/>
            <person name="Quesneville H."/>
            <person name="Raymond J."/>
            <person name="Uhlig C."/>
            <person name="Valentin K.U."/>
            <person name="Worden A.Z."/>
            <person name="Armbrust E.V."/>
            <person name="Bowler C."/>
            <person name="Green B."/>
            <person name="Moulton V."/>
            <person name="Van Oosterhout C."/>
            <person name="Grigoriev I."/>
        </authorList>
    </citation>
    <scope>NUCLEOTIDE SEQUENCE [LARGE SCALE GENOMIC DNA]</scope>
    <source>
        <strain evidence="3 4">CCMP1102</strain>
    </source>
</reference>
<evidence type="ECO:0000313" key="4">
    <source>
        <dbReference type="Proteomes" id="UP000095751"/>
    </source>
</evidence>
<dbReference type="EMBL" id="KV784357">
    <property type="protein sequence ID" value="OEU18110.1"/>
    <property type="molecule type" value="Genomic_DNA"/>
</dbReference>
<name>A0A1E7FIV7_9STRA</name>
<sequence>MRMMSRSLAIIAIAVIVALVLVSATTTAATSTTKGITGSSISFRQQQQSQDEGAAVANKGRWLKEDSLPSLHHNRHRQLQSQQLQQSRKLQSSNNQKTAMKTCELAAQEEEDNIFGTSSINCICTEIKVDERYSDFLDINDQPLQVELECIDTRCSYCSTDGTTCDKYSYGSIYEEIPRTSQFPSYVAQVSYYETNQYIEGRSEAVIYTEYYDPTASDSDSDEGGVHSCSMDIDGLRCAVCEYIDCISDTDTEQANNLYYGLRVVCSNIKIGDGLGGYVTAQDFETCNQEQINGIGSTQGVFEMYDDEYGQCYTAETACDRDTLELDNDTDNSYYTCQCKDNQEANNNANSPFLLDVKLRCEKKTNTGLDGITDCSNIKEDSITRTYSSYAIETGSSSKGCDSCTATINDQECTSCTMIACNTDQDGNADLVPRIACGNVIDPSATSFPAISMCYSSNDSVINTPFEYFGQGSQCGGFLSVTLEPVVDNDRDIQQPQQEVPSPVVFAGPVSRMACEEKLRELGSRQNYVDGALMVCVCNNIGDVDEFTPEIDTGSLLSCTTNNGGCGTTNGGSICNAVYGNSGEDKDGAVCFREELVQGFLPDGNKTPLTRTTTYTHGKTALENSLIGHTLTLTEYENDSNSCQLLIDGIACNSCQLDSCDGIGIGIRPIADCSNVIADDTTFELNSCDTFTTYEEGLLVRLASGASGSDNEFTNFNVCSNEFTSSAPVDPSLSTTCQLSQPIVLASQQDVTSSAAITRSTDSAVTAAFVSLISSTDGLPAFESTIQSCTGEDNSSPSLWYKLNGDGQGVHASVCREPTNFEARISVYSSSSLSSEGSSSCSDGNSINCVAGTYSPSIDVDANIVIESICDVHWTAKEDTTYYIRIHGSTTDQTGDFNLFIQTIPDDHIDTCSRTDETDNTTTSLNQACLKCAKEKSNMVDIGDMDCQCIEKTSNTGGYHLTCVDVGCLKCNNPTQDLCGFNTFELDIQSAGKVTAPSYESFYVLNNNSNNQEDAIAIVADIQNNKCIDINDPYQTCMVSRDQIMMSSRDDDTSNETVFCECRGTSEEGNFMLLCTLYDSFEYCTGDDCANVLFGQTISQYGYVTTEFRKFDFVNTAADQGSDGDSIVVERTETGCSVSVNGQQCTKCELAQCDNNVIGDTLLGDIKGGIGMFTDMSFDCSNVIERDDTNTTSTSTFECGIVGGNGDGMGILSILVGDLKENIDADVGEEEQQQQTIPPDAFPPTMPPVTQPTSAPAASPVVDGDNTLDDNDNNSTTPISLNPTSNNTDDNSNNNKDDSSSDDEILPKTNEAIDAWKEGNESSAPVATAIGTFVVLSMITLSAFLV</sequence>
<evidence type="ECO:0000256" key="1">
    <source>
        <dbReference type="SAM" id="MobiDB-lite"/>
    </source>
</evidence>
<evidence type="ECO:0008006" key="5">
    <source>
        <dbReference type="Google" id="ProtNLM"/>
    </source>
</evidence>
<dbReference type="KEGG" id="fcy:FRACYDRAFT_238544"/>
<gene>
    <name evidence="3" type="ORF">FRACYDRAFT_238544</name>
</gene>
<evidence type="ECO:0000313" key="3">
    <source>
        <dbReference type="EMBL" id="OEU18110.1"/>
    </source>
</evidence>
<protein>
    <recommendedName>
        <fullName evidence="5">Ig-like domain-containing protein</fullName>
    </recommendedName>
</protein>
<organism evidence="3 4">
    <name type="scientific">Fragilariopsis cylindrus CCMP1102</name>
    <dbReference type="NCBI Taxonomy" id="635003"/>
    <lineage>
        <taxon>Eukaryota</taxon>
        <taxon>Sar</taxon>
        <taxon>Stramenopiles</taxon>
        <taxon>Ochrophyta</taxon>
        <taxon>Bacillariophyta</taxon>
        <taxon>Bacillariophyceae</taxon>
        <taxon>Bacillariophycidae</taxon>
        <taxon>Bacillariales</taxon>
        <taxon>Bacillariaceae</taxon>
        <taxon>Fragilariopsis</taxon>
    </lineage>
</organism>
<feature type="signal peptide" evidence="2">
    <location>
        <begin position="1"/>
        <end position="24"/>
    </location>
</feature>
<dbReference type="OrthoDB" id="51977at2759"/>
<accession>A0A1E7FIV7</accession>
<keyword evidence="4" id="KW-1185">Reference proteome</keyword>
<evidence type="ECO:0000256" key="2">
    <source>
        <dbReference type="SAM" id="SignalP"/>
    </source>
</evidence>
<feature type="compositionally biased region" description="Pro residues" evidence="1">
    <location>
        <begin position="1240"/>
        <end position="1250"/>
    </location>
</feature>
<feature type="region of interest" description="Disordered" evidence="1">
    <location>
        <begin position="1227"/>
        <end position="1306"/>
    </location>
</feature>
<dbReference type="Proteomes" id="UP000095751">
    <property type="component" value="Unassembled WGS sequence"/>
</dbReference>
<proteinExistence type="predicted"/>
<keyword evidence="2" id="KW-0732">Signal</keyword>